<feature type="compositionally biased region" description="Basic and acidic residues" evidence="1">
    <location>
        <begin position="378"/>
        <end position="387"/>
    </location>
</feature>
<evidence type="ECO:0000313" key="3">
    <source>
        <dbReference type="Proteomes" id="UP000813385"/>
    </source>
</evidence>
<dbReference type="EMBL" id="JAGPXD010000005">
    <property type="protein sequence ID" value="KAH7353438.1"/>
    <property type="molecule type" value="Genomic_DNA"/>
</dbReference>
<name>A0A8K0X1B4_9PEZI</name>
<keyword evidence="3" id="KW-1185">Reference proteome</keyword>
<evidence type="ECO:0000313" key="2">
    <source>
        <dbReference type="EMBL" id="KAH7353438.1"/>
    </source>
</evidence>
<feature type="compositionally biased region" description="Polar residues" evidence="1">
    <location>
        <begin position="339"/>
        <end position="356"/>
    </location>
</feature>
<evidence type="ECO:0000256" key="1">
    <source>
        <dbReference type="SAM" id="MobiDB-lite"/>
    </source>
</evidence>
<feature type="region of interest" description="Disordered" evidence="1">
    <location>
        <begin position="111"/>
        <end position="168"/>
    </location>
</feature>
<feature type="compositionally biased region" description="Basic and acidic residues" evidence="1">
    <location>
        <begin position="140"/>
        <end position="153"/>
    </location>
</feature>
<protein>
    <submittedName>
        <fullName evidence="2">Uncharacterized protein</fullName>
    </submittedName>
</protein>
<organism evidence="2 3">
    <name type="scientific">Plectosphaerella cucumerina</name>
    <dbReference type="NCBI Taxonomy" id="40658"/>
    <lineage>
        <taxon>Eukaryota</taxon>
        <taxon>Fungi</taxon>
        <taxon>Dikarya</taxon>
        <taxon>Ascomycota</taxon>
        <taxon>Pezizomycotina</taxon>
        <taxon>Sordariomycetes</taxon>
        <taxon>Hypocreomycetidae</taxon>
        <taxon>Glomerellales</taxon>
        <taxon>Plectosphaerellaceae</taxon>
        <taxon>Plectosphaerella</taxon>
    </lineage>
</organism>
<sequence length="405" mass="44259">MTPAFADEISYDDSEASHKLRKLSLPTTLITYPPSPALSWEGDGPGSPRPRFRDGYFSNVFSSTPPNSGFDTSEAEFRINPYSPSGVDPPRPARTGFEWVWFPEGYWAEREAPGATRKSPTAGFLSKLRGRSGKSISDPGLRRGERSSGRDPSQKTATPQIATPFSPFFSEEAHVASLQHPLGQRPKYLNDLLSPRMLHESLALSRASEDDLTPIVEATVGTSEEEDSKAGVLCIPRRRKMKKSSRGESGEFRTPRPVEEASSVAPDAVVRSQGTSLSKSSVRFREEVKFKDDTNGASLVKKWFGKAPWHRKGSGETASSVTSSIREVLAGKTPPGTPVTESTCGSHANYDPSSQRMPRYRTKPSLLFGDQAARQSRRYLDGGKLDDQSCWGGEEAVEPAQGMVG</sequence>
<feature type="region of interest" description="Disordered" evidence="1">
    <location>
        <begin position="34"/>
        <end position="90"/>
    </location>
</feature>
<accession>A0A8K0X1B4</accession>
<reference evidence="2" key="1">
    <citation type="journal article" date="2021" name="Nat. Commun.">
        <title>Genetic determinants of endophytism in the Arabidopsis root mycobiome.</title>
        <authorList>
            <person name="Mesny F."/>
            <person name="Miyauchi S."/>
            <person name="Thiergart T."/>
            <person name="Pickel B."/>
            <person name="Atanasova L."/>
            <person name="Karlsson M."/>
            <person name="Huettel B."/>
            <person name="Barry K.W."/>
            <person name="Haridas S."/>
            <person name="Chen C."/>
            <person name="Bauer D."/>
            <person name="Andreopoulos W."/>
            <person name="Pangilinan J."/>
            <person name="LaButti K."/>
            <person name="Riley R."/>
            <person name="Lipzen A."/>
            <person name="Clum A."/>
            <person name="Drula E."/>
            <person name="Henrissat B."/>
            <person name="Kohler A."/>
            <person name="Grigoriev I.V."/>
            <person name="Martin F.M."/>
            <person name="Hacquard S."/>
        </authorList>
    </citation>
    <scope>NUCLEOTIDE SEQUENCE</scope>
    <source>
        <strain evidence="2">MPI-CAGE-AT-0016</strain>
    </source>
</reference>
<feature type="compositionally biased region" description="Basic and acidic residues" evidence="1">
    <location>
        <begin position="245"/>
        <end position="259"/>
    </location>
</feature>
<feature type="region of interest" description="Disordered" evidence="1">
    <location>
        <begin position="309"/>
        <end position="405"/>
    </location>
</feature>
<proteinExistence type="predicted"/>
<dbReference type="AlphaFoldDB" id="A0A8K0X1B4"/>
<dbReference type="OrthoDB" id="3648773at2759"/>
<feature type="compositionally biased region" description="Polar residues" evidence="1">
    <location>
        <begin position="59"/>
        <end position="71"/>
    </location>
</feature>
<feature type="compositionally biased region" description="Polar residues" evidence="1">
    <location>
        <begin position="154"/>
        <end position="163"/>
    </location>
</feature>
<feature type="region of interest" description="Disordered" evidence="1">
    <location>
        <begin position="217"/>
        <end position="278"/>
    </location>
</feature>
<gene>
    <name evidence="2" type="ORF">B0T11DRAFT_356554</name>
</gene>
<dbReference type="Proteomes" id="UP000813385">
    <property type="component" value="Unassembled WGS sequence"/>
</dbReference>
<comment type="caution">
    <text evidence="2">The sequence shown here is derived from an EMBL/GenBank/DDBJ whole genome shotgun (WGS) entry which is preliminary data.</text>
</comment>
<feature type="compositionally biased region" description="Polar residues" evidence="1">
    <location>
        <begin position="316"/>
        <end position="325"/>
    </location>
</feature>